<dbReference type="EMBL" id="AK368409">
    <property type="protein sequence ID" value="BAJ99612.1"/>
    <property type="molecule type" value="mRNA"/>
</dbReference>
<accession>F2DWZ1</accession>
<evidence type="ECO:0000256" key="1">
    <source>
        <dbReference type="SAM" id="MobiDB-lite"/>
    </source>
</evidence>
<protein>
    <submittedName>
        <fullName evidence="2">Predicted protein</fullName>
    </submittedName>
</protein>
<feature type="compositionally biased region" description="Low complexity" evidence="1">
    <location>
        <begin position="128"/>
        <end position="142"/>
    </location>
</feature>
<sequence>MIQATRTLNGTYIIATQCRFMMHDLGEQDNQGEGVNVPTTNMEIWVADPKATPRVMSSLFFRAKITAPACSAALPTMGSRMVLMKLTESPHDCEVGSMVPTTYSESTAMMMVMRMSQKSALPKPRTASSSSSSPPSISCGSKSWRCVLSWKKR</sequence>
<evidence type="ECO:0000313" key="2">
    <source>
        <dbReference type="EMBL" id="BAJ99612.1"/>
    </source>
</evidence>
<proteinExistence type="evidence at transcript level"/>
<name>F2DWZ1_HORVV</name>
<feature type="region of interest" description="Disordered" evidence="1">
    <location>
        <begin position="117"/>
        <end position="142"/>
    </location>
</feature>
<dbReference type="AlphaFoldDB" id="F2DWZ1"/>
<organism evidence="2">
    <name type="scientific">Hordeum vulgare subsp. vulgare</name>
    <name type="common">Domesticated barley</name>
    <dbReference type="NCBI Taxonomy" id="112509"/>
    <lineage>
        <taxon>Eukaryota</taxon>
        <taxon>Viridiplantae</taxon>
        <taxon>Streptophyta</taxon>
        <taxon>Embryophyta</taxon>
        <taxon>Tracheophyta</taxon>
        <taxon>Spermatophyta</taxon>
        <taxon>Magnoliopsida</taxon>
        <taxon>Liliopsida</taxon>
        <taxon>Poales</taxon>
        <taxon>Poaceae</taxon>
        <taxon>BOP clade</taxon>
        <taxon>Pooideae</taxon>
        <taxon>Triticodae</taxon>
        <taxon>Triticeae</taxon>
        <taxon>Hordeinae</taxon>
        <taxon>Hordeum</taxon>
    </lineage>
</organism>
<reference evidence="2" key="1">
    <citation type="journal article" date="2011" name="Plant Physiol.">
        <title>Comprehensive sequence analysis of 24,783 barley full-length cDNAs derived from 12 clone libraries.</title>
        <authorList>
            <person name="Matsumoto T."/>
            <person name="Tanaka T."/>
            <person name="Sakai H."/>
            <person name="Amano N."/>
            <person name="Kanamori H."/>
            <person name="Kurita K."/>
            <person name="Kikuta A."/>
            <person name="Kamiya K."/>
            <person name="Yamamoto M."/>
            <person name="Ikawa H."/>
            <person name="Fujii N."/>
            <person name="Hori K."/>
            <person name="Itoh T."/>
            <person name="Sato K."/>
        </authorList>
    </citation>
    <scope>NUCLEOTIDE SEQUENCE</scope>
    <source>
        <tissue evidence="2">Shoot and root</tissue>
    </source>
</reference>